<dbReference type="GO" id="GO:0005634">
    <property type="term" value="C:nucleus"/>
    <property type="evidence" value="ECO:0007669"/>
    <property type="project" value="TreeGrafter"/>
</dbReference>
<dbReference type="OrthoDB" id="427711at2759"/>
<dbReference type="Proteomes" id="UP000799767">
    <property type="component" value="Unassembled WGS sequence"/>
</dbReference>
<dbReference type="SUPFAM" id="SSF52113">
    <property type="entry name" value="BRCT domain"/>
    <property type="match status" value="1"/>
</dbReference>
<dbReference type="PANTHER" id="PTHR45990:SF1">
    <property type="entry name" value="DNA REPAIR PROTEIN REV1"/>
    <property type="match status" value="1"/>
</dbReference>
<dbReference type="PROSITE" id="PS50172">
    <property type="entry name" value="BRCT"/>
    <property type="match status" value="1"/>
</dbReference>
<gene>
    <name evidence="3" type="ORF">BDY17DRAFT_320018</name>
</gene>
<accession>A0A6A6Q684</accession>
<feature type="region of interest" description="Disordered" evidence="1">
    <location>
        <begin position="51"/>
        <end position="75"/>
    </location>
</feature>
<dbReference type="InterPro" id="IPR036420">
    <property type="entry name" value="BRCT_dom_sf"/>
</dbReference>
<dbReference type="PANTHER" id="PTHR45990">
    <property type="entry name" value="DNA REPAIR PROTEIN REV1"/>
    <property type="match status" value="1"/>
</dbReference>
<evidence type="ECO:0000313" key="4">
    <source>
        <dbReference type="Proteomes" id="UP000799767"/>
    </source>
</evidence>
<evidence type="ECO:0000313" key="3">
    <source>
        <dbReference type="EMBL" id="KAF2487476.1"/>
    </source>
</evidence>
<protein>
    <recommendedName>
        <fullName evidence="2">BRCT domain-containing protein</fullName>
    </recommendedName>
</protein>
<dbReference type="GO" id="GO:0003887">
    <property type="term" value="F:DNA-directed DNA polymerase activity"/>
    <property type="evidence" value="ECO:0007669"/>
    <property type="project" value="TreeGrafter"/>
</dbReference>
<proteinExistence type="predicted"/>
<dbReference type="Pfam" id="PF16589">
    <property type="entry name" value="BRCT_2"/>
    <property type="match status" value="1"/>
</dbReference>
<name>A0A6A6Q684_9PEZI</name>
<evidence type="ECO:0000256" key="1">
    <source>
        <dbReference type="SAM" id="MobiDB-lite"/>
    </source>
</evidence>
<dbReference type="GO" id="GO:0070987">
    <property type="term" value="P:error-free translesion synthesis"/>
    <property type="evidence" value="ECO:0007669"/>
    <property type="project" value="TreeGrafter"/>
</dbReference>
<dbReference type="InterPro" id="IPR001357">
    <property type="entry name" value="BRCT_dom"/>
</dbReference>
<dbReference type="EMBL" id="MU001631">
    <property type="protein sequence ID" value="KAF2487476.1"/>
    <property type="molecule type" value="Genomic_DNA"/>
</dbReference>
<dbReference type="GO" id="GO:0042276">
    <property type="term" value="P:error-prone translesion synthesis"/>
    <property type="evidence" value="ECO:0007669"/>
    <property type="project" value="TreeGrafter"/>
</dbReference>
<feature type="domain" description="BRCT" evidence="2">
    <location>
        <begin position="185"/>
        <end position="290"/>
    </location>
</feature>
<evidence type="ECO:0000259" key="2">
    <source>
        <dbReference type="PROSITE" id="PS50172"/>
    </source>
</evidence>
<sequence>MPPKAPRAAEPRLSAHFDAFNSSATGHQRAENRLSGSTLWRDSRHLKLREQFRSGHEGGKRIADTVGAGSDGSVKMGLLENGTVTWRREQDQLSLQESLDAERARKRVKVDYDDDDALSGKVSKLDSRKPKLRETKEEDEAGRPDVSPSRFLSPIDPNSSFSSTSSTKQQDEKDDTETPEYQHTAPPQIFHNLAFYINGSTAPVISDHKLKRLLTEHGAGISIALGRRTVTHVILGRPASNGGAGGGLAGSKIHKEISAKRGESVKYVTAEWVLESVKAGKRLPESKFEALRLAPKGVGSVAGMFGKKERVGKTVDHG</sequence>
<reference evidence="3" key="1">
    <citation type="journal article" date="2020" name="Stud. Mycol.">
        <title>101 Dothideomycetes genomes: a test case for predicting lifestyles and emergence of pathogens.</title>
        <authorList>
            <person name="Haridas S."/>
            <person name="Albert R."/>
            <person name="Binder M."/>
            <person name="Bloem J."/>
            <person name="Labutti K."/>
            <person name="Salamov A."/>
            <person name="Andreopoulos B."/>
            <person name="Baker S."/>
            <person name="Barry K."/>
            <person name="Bills G."/>
            <person name="Bluhm B."/>
            <person name="Cannon C."/>
            <person name="Castanera R."/>
            <person name="Culley D."/>
            <person name="Daum C."/>
            <person name="Ezra D."/>
            <person name="Gonzalez J."/>
            <person name="Henrissat B."/>
            <person name="Kuo A."/>
            <person name="Liang C."/>
            <person name="Lipzen A."/>
            <person name="Lutzoni F."/>
            <person name="Magnuson J."/>
            <person name="Mondo S."/>
            <person name="Nolan M."/>
            <person name="Ohm R."/>
            <person name="Pangilinan J."/>
            <person name="Park H.-J."/>
            <person name="Ramirez L."/>
            <person name="Alfaro M."/>
            <person name="Sun H."/>
            <person name="Tritt A."/>
            <person name="Yoshinaga Y."/>
            <person name="Zwiers L.-H."/>
            <person name="Turgeon B."/>
            <person name="Goodwin S."/>
            <person name="Spatafora J."/>
            <person name="Crous P."/>
            <person name="Grigoriev I."/>
        </authorList>
    </citation>
    <scope>NUCLEOTIDE SEQUENCE</scope>
    <source>
        <strain evidence="3">CBS 113389</strain>
    </source>
</reference>
<dbReference type="Gene3D" id="3.40.50.10190">
    <property type="entry name" value="BRCT domain"/>
    <property type="match status" value="1"/>
</dbReference>
<dbReference type="RefSeq" id="XP_033594045.1">
    <property type="nucleotide sequence ID" value="XM_033736372.1"/>
</dbReference>
<feature type="region of interest" description="Disordered" evidence="1">
    <location>
        <begin position="117"/>
        <end position="183"/>
    </location>
</feature>
<keyword evidence="4" id="KW-1185">Reference proteome</keyword>
<dbReference type="AlphaFoldDB" id="A0A6A6Q684"/>
<organism evidence="3 4">
    <name type="scientific">Neohortaea acidophila</name>
    <dbReference type="NCBI Taxonomy" id="245834"/>
    <lineage>
        <taxon>Eukaryota</taxon>
        <taxon>Fungi</taxon>
        <taxon>Dikarya</taxon>
        <taxon>Ascomycota</taxon>
        <taxon>Pezizomycotina</taxon>
        <taxon>Dothideomycetes</taxon>
        <taxon>Dothideomycetidae</taxon>
        <taxon>Mycosphaerellales</taxon>
        <taxon>Teratosphaeriaceae</taxon>
        <taxon>Neohortaea</taxon>
    </lineage>
</organism>
<feature type="compositionally biased region" description="Basic and acidic residues" evidence="1">
    <location>
        <begin position="123"/>
        <end position="136"/>
    </location>
</feature>
<dbReference type="GO" id="GO:0017125">
    <property type="term" value="F:deoxycytidyl transferase activity"/>
    <property type="evidence" value="ECO:0007669"/>
    <property type="project" value="TreeGrafter"/>
</dbReference>
<dbReference type="SMART" id="SM00292">
    <property type="entry name" value="BRCT"/>
    <property type="match status" value="1"/>
</dbReference>
<dbReference type="GeneID" id="54477374"/>
<feature type="compositionally biased region" description="Basic and acidic residues" evidence="1">
    <location>
        <begin position="51"/>
        <end position="63"/>
    </location>
</feature>